<evidence type="ECO:0000313" key="7">
    <source>
        <dbReference type="Proteomes" id="UP001156691"/>
    </source>
</evidence>
<dbReference type="SUPFAM" id="SSF102215">
    <property type="entry name" value="Creatininase"/>
    <property type="match status" value="1"/>
</dbReference>
<dbReference type="RefSeq" id="WP_284340157.1">
    <property type="nucleotide sequence ID" value="NZ_BSNS01000009.1"/>
</dbReference>
<reference evidence="7" key="1">
    <citation type="journal article" date="2019" name="Int. J. Syst. Evol. Microbiol.">
        <title>The Global Catalogue of Microorganisms (GCM) 10K type strain sequencing project: providing services to taxonomists for standard genome sequencing and annotation.</title>
        <authorList>
            <consortium name="The Broad Institute Genomics Platform"/>
            <consortium name="The Broad Institute Genome Sequencing Center for Infectious Disease"/>
            <person name="Wu L."/>
            <person name="Ma J."/>
        </authorList>
    </citation>
    <scope>NUCLEOTIDE SEQUENCE [LARGE SCALE GENOMIC DNA]</scope>
    <source>
        <strain evidence="7">NBRC 112416</strain>
    </source>
</reference>
<comment type="caution">
    <text evidence="6">The sequence shown here is derived from an EMBL/GenBank/DDBJ whole genome shotgun (WGS) entry which is preliminary data.</text>
</comment>
<accession>A0ABQ5W4V5</accession>
<proteinExistence type="inferred from homology"/>
<evidence type="ECO:0000256" key="3">
    <source>
        <dbReference type="ARBA" id="ARBA00022801"/>
    </source>
</evidence>
<keyword evidence="7" id="KW-1185">Reference proteome</keyword>
<gene>
    <name evidence="6" type="ORF">GCM10010862_19650</name>
</gene>
<keyword evidence="3" id="KW-0378">Hydrolase</keyword>
<evidence type="ECO:0000256" key="4">
    <source>
        <dbReference type="ARBA" id="ARBA00022833"/>
    </source>
</evidence>
<dbReference type="PANTHER" id="PTHR35005">
    <property type="entry name" value="3-DEHYDRO-SCYLLO-INOSOSE HYDROLASE"/>
    <property type="match status" value="1"/>
</dbReference>
<dbReference type="Proteomes" id="UP001156691">
    <property type="component" value="Unassembled WGS sequence"/>
</dbReference>
<dbReference type="Pfam" id="PF02633">
    <property type="entry name" value="Creatininase"/>
    <property type="match status" value="1"/>
</dbReference>
<sequence length="262" mass="28707">MTRKIWWTEFAAREFDSINPETAIAILPIAAVEQHGPHLPVGVDTYINQGLLEMLAPRIPEAMDVRILPVTAIGKSNEHIWARGTVSHVATNLIDAWTQIGLEVARAGFRKLVIVNSHGGNEDIMSIVARELRVRAGMLVVRSGWRFPQPEGLLSDTERRHGIHGGDAETSLMLHFRPDLVDMERAADFVAIHARDEVEYKYLRPTGSAHSYAWIASDVNPAGAAGNASLATAEKGRMLAEAQVAGMLDLLAEVERFPLPAA</sequence>
<evidence type="ECO:0000313" key="6">
    <source>
        <dbReference type="EMBL" id="GLQ54706.1"/>
    </source>
</evidence>
<dbReference type="Gene3D" id="3.40.50.10310">
    <property type="entry name" value="Creatininase"/>
    <property type="match status" value="1"/>
</dbReference>
<dbReference type="InterPro" id="IPR003785">
    <property type="entry name" value="Creatininase/forma_Hydrolase"/>
</dbReference>
<protein>
    <submittedName>
        <fullName evidence="6">Creatininase</fullName>
    </submittedName>
</protein>
<comment type="cofactor">
    <cofactor evidence="1">
        <name>Zn(2+)</name>
        <dbReference type="ChEBI" id="CHEBI:29105"/>
    </cofactor>
</comment>
<keyword evidence="2" id="KW-0479">Metal-binding</keyword>
<comment type="similarity">
    <text evidence="5">Belongs to the creatininase superfamily.</text>
</comment>
<name>A0ABQ5W4V5_9HYPH</name>
<organism evidence="6 7">
    <name type="scientific">Devosia nitrariae</name>
    <dbReference type="NCBI Taxonomy" id="2071872"/>
    <lineage>
        <taxon>Bacteria</taxon>
        <taxon>Pseudomonadati</taxon>
        <taxon>Pseudomonadota</taxon>
        <taxon>Alphaproteobacteria</taxon>
        <taxon>Hyphomicrobiales</taxon>
        <taxon>Devosiaceae</taxon>
        <taxon>Devosia</taxon>
    </lineage>
</organism>
<dbReference type="InterPro" id="IPR024087">
    <property type="entry name" value="Creatininase-like_sf"/>
</dbReference>
<dbReference type="PANTHER" id="PTHR35005:SF1">
    <property type="entry name" value="2-AMINO-5-FORMYLAMINO-6-RIBOSYLAMINOPYRIMIDIN-4(3H)-ONE 5'-MONOPHOSPHATE DEFORMYLASE"/>
    <property type="match status" value="1"/>
</dbReference>
<keyword evidence="4" id="KW-0862">Zinc</keyword>
<evidence type="ECO:0000256" key="2">
    <source>
        <dbReference type="ARBA" id="ARBA00022723"/>
    </source>
</evidence>
<evidence type="ECO:0000256" key="5">
    <source>
        <dbReference type="ARBA" id="ARBA00024029"/>
    </source>
</evidence>
<evidence type="ECO:0000256" key="1">
    <source>
        <dbReference type="ARBA" id="ARBA00001947"/>
    </source>
</evidence>
<dbReference type="EMBL" id="BSNS01000009">
    <property type="protein sequence ID" value="GLQ54706.1"/>
    <property type="molecule type" value="Genomic_DNA"/>
</dbReference>